<dbReference type="Pfam" id="PF07722">
    <property type="entry name" value="Peptidase_C26"/>
    <property type="match status" value="1"/>
</dbReference>
<dbReference type="KEGG" id="sfk:KY5_2592"/>
<dbReference type="EMBL" id="CP022685">
    <property type="protein sequence ID" value="ATL27610.1"/>
    <property type="molecule type" value="Genomic_DNA"/>
</dbReference>
<accession>A0A291Q758</accession>
<dbReference type="SUPFAM" id="SSF52317">
    <property type="entry name" value="Class I glutamine amidotransferase-like"/>
    <property type="match status" value="1"/>
</dbReference>
<evidence type="ECO:0000256" key="1">
    <source>
        <dbReference type="SAM" id="MobiDB-lite"/>
    </source>
</evidence>
<dbReference type="GO" id="GO:0005829">
    <property type="term" value="C:cytosol"/>
    <property type="evidence" value="ECO:0007669"/>
    <property type="project" value="TreeGrafter"/>
</dbReference>
<dbReference type="InterPro" id="IPR011697">
    <property type="entry name" value="Peptidase_C26"/>
</dbReference>
<dbReference type="GO" id="GO:0033969">
    <property type="term" value="F:gamma-glutamyl-gamma-aminobutyrate hydrolase activity"/>
    <property type="evidence" value="ECO:0007669"/>
    <property type="project" value="TreeGrafter"/>
</dbReference>
<name>A0A291Q758_9ACTN</name>
<dbReference type="RefSeq" id="WP_098242405.1">
    <property type="nucleotide sequence ID" value="NZ_CP022685.1"/>
</dbReference>
<gene>
    <name evidence="2" type="ORF">KY5_2592</name>
</gene>
<dbReference type="Gene3D" id="3.40.50.880">
    <property type="match status" value="1"/>
</dbReference>
<protein>
    <submittedName>
        <fullName evidence="2">Uncharacterized protein</fullName>
    </submittedName>
</protein>
<evidence type="ECO:0000313" key="3">
    <source>
        <dbReference type="Proteomes" id="UP000221011"/>
    </source>
</evidence>
<keyword evidence="3" id="KW-1185">Reference proteome</keyword>
<dbReference type="PROSITE" id="PS51273">
    <property type="entry name" value="GATASE_TYPE_1"/>
    <property type="match status" value="1"/>
</dbReference>
<organism evidence="2 3">
    <name type="scientific">Streptomyces formicae</name>
    <dbReference type="NCBI Taxonomy" id="1616117"/>
    <lineage>
        <taxon>Bacteria</taxon>
        <taxon>Bacillati</taxon>
        <taxon>Actinomycetota</taxon>
        <taxon>Actinomycetes</taxon>
        <taxon>Kitasatosporales</taxon>
        <taxon>Streptomycetaceae</taxon>
        <taxon>Streptomyces</taxon>
    </lineage>
</organism>
<dbReference type="Proteomes" id="UP000221011">
    <property type="component" value="Chromosome"/>
</dbReference>
<dbReference type="GO" id="GO:0006598">
    <property type="term" value="P:polyamine catabolic process"/>
    <property type="evidence" value="ECO:0007669"/>
    <property type="project" value="TreeGrafter"/>
</dbReference>
<dbReference type="PANTHER" id="PTHR43235:SF1">
    <property type="entry name" value="GLUTAMINE AMIDOTRANSFERASE PB2B2.05-RELATED"/>
    <property type="match status" value="1"/>
</dbReference>
<sequence length="255" mass="26640">MSRGPVPGRGDVHTRPRPRTRPLIALPQRYAASTSALRYAAVVTARALADAVFRAGGEPFMMHPGPPDEAAARLARCAGLLLPGGGDLAPWRYATGSDVHRSVYDVDDAQDDFDLALARCALARGLPTLAVCRGMQVVNVALGGTLRQDMGGPASDHRHKVHPVRVAAGSTVARALGAEKVDASCYHHQCVDLAGRGLEPTAWAADGTVEALELVGGAGWFAAVQWHPEDTAATDASQQGLFTGLVRSAGSWGAP</sequence>
<feature type="region of interest" description="Disordered" evidence="1">
    <location>
        <begin position="1"/>
        <end position="20"/>
    </location>
</feature>
<evidence type="ECO:0000313" key="2">
    <source>
        <dbReference type="EMBL" id="ATL27610.1"/>
    </source>
</evidence>
<dbReference type="AlphaFoldDB" id="A0A291Q758"/>
<proteinExistence type="predicted"/>
<dbReference type="PANTHER" id="PTHR43235">
    <property type="entry name" value="GLUTAMINE AMIDOTRANSFERASE PB2B2.05-RELATED"/>
    <property type="match status" value="1"/>
</dbReference>
<dbReference type="InterPro" id="IPR044668">
    <property type="entry name" value="PuuD-like"/>
</dbReference>
<reference evidence="2 3" key="1">
    <citation type="submission" date="2017-08" db="EMBL/GenBank/DDBJ databases">
        <title>Complete Genome Sequence of Streptomyces formicae KY5, the formicamycin producer.</title>
        <authorList>
            <person name="Holmes N.A."/>
            <person name="Devine R."/>
            <person name="Qin Z."/>
            <person name="Seipke R.F."/>
            <person name="Wilkinson B."/>
            <person name="Hutchings M.I."/>
        </authorList>
    </citation>
    <scope>NUCLEOTIDE SEQUENCE [LARGE SCALE GENOMIC DNA]</scope>
    <source>
        <strain evidence="2 3">KY5</strain>
    </source>
</reference>
<dbReference type="InterPro" id="IPR029062">
    <property type="entry name" value="Class_I_gatase-like"/>
</dbReference>